<dbReference type="InterPro" id="IPR002326">
    <property type="entry name" value="Cyt_c1"/>
</dbReference>
<gene>
    <name evidence="12" type="primary">petC [H]</name>
    <name evidence="12" type="ordered locus">TVNIR_2620</name>
</gene>
<dbReference type="AlphaFoldDB" id="L0E0T1"/>
<dbReference type="STRING" id="1255043.TVNIR_2620"/>
<accession>L0E0T1</accession>
<feature type="binding site" description="covalent" evidence="8">
    <location>
        <position position="57"/>
    </location>
    <ligand>
        <name>heme c</name>
        <dbReference type="ChEBI" id="CHEBI:61717"/>
    </ligand>
</feature>
<evidence type="ECO:0000313" key="13">
    <source>
        <dbReference type="Proteomes" id="UP000010809"/>
    </source>
</evidence>
<dbReference type="GO" id="GO:0046872">
    <property type="term" value="F:metal ion binding"/>
    <property type="evidence" value="ECO:0007669"/>
    <property type="project" value="UniProtKB-KW"/>
</dbReference>
<dbReference type="PATRIC" id="fig|1255043.3.peg.2646"/>
<dbReference type="GO" id="GO:0009055">
    <property type="term" value="F:electron transfer activity"/>
    <property type="evidence" value="ECO:0007669"/>
    <property type="project" value="InterPro"/>
</dbReference>
<evidence type="ECO:0000256" key="9">
    <source>
        <dbReference type="SAM" id="Phobius"/>
    </source>
</evidence>
<evidence type="ECO:0000256" key="4">
    <source>
        <dbReference type="ARBA" id="ARBA00022723"/>
    </source>
</evidence>
<feature type="signal peptide" evidence="10">
    <location>
        <begin position="1"/>
        <end position="22"/>
    </location>
</feature>
<evidence type="ECO:0000256" key="1">
    <source>
        <dbReference type="ARBA" id="ARBA00004370"/>
    </source>
</evidence>
<keyword evidence="2 8" id="KW-0349">Heme</keyword>
<dbReference type="KEGG" id="tni:TVNIR_2620"/>
<dbReference type="eggNOG" id="COG2857">
    <property type="taxonomic scope" value="Bacteria"/>
</dbReference>
<evidence type="ECO:0000256" key="2">
    <source>
        <dbReference type="ARBA" id="ARBA00022617"/>
    </source>
</evidence>
<evidence type="ECO:0000256" key="3">
    <source>
        <dbReference type="ARBA" id="ARBA00022692"/>
    </source>
</evidence>
<name>L0E0T1_THIND</name>
<dbReference type="Proteomes" id="UP000010809">
    <property type="component" value="Chromosome"/>
</dbReference>
<keyword evidence="6 8" id="KW-0408">Iron</keyword>
<feature type="binding site" description="covalent" evidence="8">
    <location>
        <position position="56"/>
    </location>
    <ligand>
        <name>heme c</name>
        <dbReference type="ChEBI" id="CHEBI:61717"/>
    </ligand>
</feature>
<dbReference type="Gene3D" id="1.10.760.10">
    <property type="entry name" value="Cytochrome c-like domain"/>
    <property type="match status" value="1"/>
</dbReference>
<organism evidence="12 13">
    <name type="scientific">Thioalkalivibrio nitratireducens (strain DSM 14787 / UNIQEM 213 / ALEN2)</name>
    <dbReference type="NCBI Taxonomy" id="1255043"/>
    <lineage>
        <taxon>Bacteria</taxon>
        <taxon>Pseudomonadati</taxon>
        <taxon>Pseudomonadota</taxon>
        <taxon>Gammaproteobacteria</taxon>
        <taxon>Chromatiales</taxon>
        <taxon>Ectothiorhodospiraceae</taxon>
        <taxon>Thioalkalivibrio</taxon>
    </lineage>
</organism>
<feature type="transmembrane region" description="Helical" evidence="9">
    <location>
        <begin position="219"/>
        <end position="237"/>
    </location>
</feature>
<evidence type="ECO:0000259" key="11">
    <source>
        <dbReference type="PROSITE" id="PS51007"/>
    </source>
</evidence>
<evidence type="ECO:0000256" key="7">
    <source>
        <dbReference type="ARBA" id="ARBA00023136"/>
    </source>
</evidence>
<keyword evidence="7 9" id="KW-0472">Membrane</keyword>
<dbReference type="GO" id="GO:0020037">
    <property type="term" value="F:heme binding"/>
    <property type="evidence" value="ECO:0007669"/>
    <property type="project" value="InterPro"/>
</dbReference>
<evidence type="ECO:0000256" key="5">
    <source>
        <dbReference type="ARBA" id="ARBA00022989"/>
    </source>
</evidence>
<dbReference type="PRINTS" id="PR00603">
    <property type="entry name" value="CYTOCHROMEC1"/>
</dbReference>
<evidence type="ECO:0000256" key="10">
    <source>
        <dbReference type="SAM" id="SignalP"/>
    </source>
</evidence>
<keyword evidence="5 9" id="KW-1133">Transmembrane helix</keyword>
<feature type="binding site" description="covalent" evidence="8">
    <location>
        <position position="53"/>
    </location>
    <ligand>
        <name>heme c</name>
        <dbReference type="ChEBI" id="CHEBI:61717"/>
    </ligand>
</feature>
<dbReference type="GO" id="GO:0016020">
    <property type="term" value="C:membrane"/>
    <property type="evidence" value="ECO:0007669"/>
    <property type="project" value="UniProtKB-SubCell"/>
</dbReference>
<dbReference type="EMBL" id="CP003989">
    <property type="protein sequence ID" value="AGA34261.1"/>
    <property type="molecule type" value="Genomic_DNA"/>
</dbReference>
<dbReference type="Gene3D" id="1.20.5.100">
    <property type="entry name" value="Cytochrome c1, transmembrane anchor, C-terminal"/>
    <property type="match status" value="1"/>
</dbReference>
<dbReference type="OrthoDB" id="9798864at2"/>
<dbReference type="SUPFAM" id="SSF46626">
    <property type="entry name" value="Cytochrome c"/>
    <property type="match status" value="1"/>
</dbReference>
<comment type="subcellular location">
    <subcellularLocation>
        <location evidence="1">Membrane</location>
    </subcellularLocation>
</comment>
<dbReference type="HOGENOM" id="CLU_078597_0_0_6"/>
<keyword evidence="13" id="KW-1185">Reference proteome</keyword>
<dbReference type="PANTHER" id="PTHR10266:SF3">
    <property type="entry name" value="CYTOCHROME C1, HEME PROTEIN, MITOCHONDRIAL"/>
    <property type="match status" value="1"/>
</dbReference>
<comment type="cofactor">
    <cofactor evidence="8">
        <name>heme c</name>
        <dbReference type="ChEBI" id="CHEBI:61717"/>
    </cofactor>
    <text evidence="8">Binds 1 heme c group covalently per subunit.</text>
</comment>
<feature type="domain" description="Cytochrome c" evidence="11">
    <location>
        <begin position="40"/>
        <end position="209"/>
    </location>
</feature>
<evidence type="ECO:0000256" key="8">
    <source>
        <dbReference type="PIRSR" id="PIRSR602326-1"/>
    </source>
</evidence>
<keyword evidence="3 9" id="KW-0812">Transmembrane</keyword>
<keyword evidence="4 8" id="KW-0479">Metal-binding</keyword>
<keyword evidence="10" id="KW-0732">Signal</keyword>
<protein>
    <submittedName>
        <fullName evidence="12">Ubiquinol cytochrome C oxidoreductase, cytochrome C1 subunit</fullName>
    </submittedName>
</protein>
<dbReference type="InterPro" id="IPR036909">
    <property type="entry name" value="Cyt_c-like_dom_sf"/>
</dbReference>
<evidence type="ECO:0000313" key="12">
    <source>
        <dbReference type="EMBL" id="AGA34261.1"/>
    </source>
</evidence>
<proteinExistence type="predicted"/>
<dbReference type="Pfam" id="PF02167">
    <property type="entry name" value="Cytochrom_C1"/>
    <property type="match status" value="1"/>
</dbReference>
<feature type="chain" id="PRO_5003940674" evidence="10">
    <location>
        <begin position="23"/>
        <end position="246"/>
    </location>
</feature>
<dbReference type="PANTHER" id="PTHR10266">
    <property type="entry name" value="CYTOCHROME C1"/>
    <property type="match status" value="1"/>
</dbReference>
<sequence length="246" mass="27555">MKPLIAILALAVLALGPVSLQAAGPAVPLDRVNVDVTNQASLQRGAQLFFNYCVGCHSAQYMRYSRVGDDLGLTENQLIQSMIFTTDEEGELVAPGSLITNAMTAAYGEEAFGIATPDLTLVARVRGQDWLYSFLRSFYLDESRPLGVNNAVFENVGMPHPLWELQGWQEKHVDREGNVRLQVVEAGMLSGPEYDRAIRDLVTFLSYLAEPMQAERQRIGMYVMLFLLVFLGFAYLLKKEYWKDVH</sequence>
<dbReference type="RefSeq" id="WP_015259372.1">
    <property type="nucleotide sequence ID" value="NC_019902.2"/>
</dbReference>
<dbReference type="PROSITE" id="PS51007">
    <property type="entry name" value="CYTC"/>
    <property type="match status" value="1"/>
</dbReference>
<evidence type="ECO:0000256" key="6">
    <source>
        <dbReference type="ARBA" id="ARBA00023004"/>
    </source>
</evidence>
<reference evidence="12" key="1">
    <citation type="submission" date="2015-12" db="EMBL/GenBank/DDBJ databases">
        <authorList>
            <person name="Tikhonova T.V."/>
            <person name="Pavlov A.R."/>
            <person name="Beletsky A.V."/>
            <person name="Mardanov A.V."/>
            <person name="Sorokin D.Y."/>
            <person name="Ravin N.V."/>
            <person name="Popov V.O."/>
        </authorList>
    </citation>
    <scope>NUCLEOTIDE SEQUENCE</scope>
    <source>
        <strain evidence="12">DSM 14787</strain>
    </source>
</reference>
<dbReference type="InterPro" id="IPR009056">
    <property type="entry name" value="Cyt_c-like_dom"/>
</dbReference>